<evidence type="ECO:0000313" key="1">
    <source>
        <dbReference type="EMBL" id="CAG7734613.1"/>
    </source>
</evidence>
<sequence length="19" mass="2333">TEQFEIYAKTASIRKERDF</sequence>
<accession>A0A8J2PA25</accession>
<evidence type="ECO:0000313" key="3">
    <source>
        <dbReference type="Proteomes" id="UP000708208"/>
    </source>
</evidence>
<dbReference type="EMBL" id="CAJVCH010272897">
    <property type="protein sequence ID" value="CAG7734613.1"/>
    <property type="molecule type" value="Genomic_DNA"/>
</dbReference>
<dbReference type="AlphaFoldDB" id="A0A8J2PA25"/>
<proteinExistence type="predicted"/>
<name>A0A8J2PA25_9HEXA</name>
<keyword evidence="3" id="KW-1185">Reference proteome</keyword>
<evidence type="ECO:0000313" key="2">
    <source>
        <dbReference type="EMBL" id="CAG7786882.1"/>
    </source>
</evidence>
<protein>
    <submittedName>
        <fullName evidence="2">Uncharacterized protein</fullName>
    </submittedName>
</protein>
<dbReference type="EMBL" id="CAJVCH010328412">
    <property type="protein sequence ID" value="CAG7786882.1"/>
    <property type="molecule type" value="Genomic_DNA"/>
</dbReference>
<comment type="caution">
    <text evidence="2">The sequence shown here is derived from an EMBL/GenBank/DDBJ whole genome shotgun (WGS) entry which is preliminary data.</text>
</comment>
<feature type="non-terminal residue" evidence="2">
    <location>
        <position position="19"/>
    </location>
</feature>
<dbReference type="Proteomes" id="UP000708208">
    <property type="component" value="Unassembled WGS sequence"/>
</dbReference>
<feature type="non-terminal residue" evidence="2">
    <location>
        <position position="1"/>
    </location>
</feature>
<reference evidence="2" key="1">
    <citation type="submission" date="2021-06" db="EMBL/GenBank/DDBJ databases">
        <authorList>
            <person name="Hodson N. C."/>
            <person name="Mongue J. A."/>
            <person name="Jaron S. K."/>
        </authorList>
    </citation>
    <scope>NUCLEOTIDE SEQUENCE</scope>
</reference>
<gene>
    <name evidence="1" type="ORF">AFUS01_LOCUS22993</name>
    <name evidence="2" type="ORF">AFUS01_LOCUS25431</name>
</gene>
<organism evidence="2 3">
    <name type="scientific">Allacma fusca</name>
    <dbReference type="NCBI Taxonomy" id="39272"/>
    <lineage>
        <taxon>Eukaryota</taxon>
        <taxon>Metazoa</taxon>
        <taxon>Ecdysozoa</taxon>
        <taxon>Arthropoda</taxon>
        <taxon>Hexapoda</taxon>
        <taxon>Collembola</taxon>
        <taxon>Symphypleona</taxon>
        <taxon>Sminthuridae</taxon>
        <taxon>Allacma</taxon>
    </lineage>
</organism>